<keyword evidence="2" id="KW-0238">DNA-binding</keyword>
<accession>A0ABV9XBJ1</accession>
<dbReference type="SUPFAM" id="SSF53822">
    <property type="entry name" value="Periplasmic binding protein-like I"/>
    <property type="match status" value="1"/>
</dbReference>
<evidence type="ECO:0000313" key="6">
    <source>
        <dbReference type="Proteomes" id="UP001595829"/>
    </source>
</evidence>
<dbReference type="Pfam" id="PF13377">
    <property type="entry name" value="Peripla_BP_3"/>
    <property type="match status" value="1"/>
</dbReference>
<evidence type="ECO:0000259" key="4">
    <source>
        <dbReference type="Pfam" id="PF13377"/>
    </source>
</evidence>
<reference evidence="6" key="1">
    <citation type="journal article" date="2019" name="Int. J. Syst. Evol. Microbiol.">
        <title>The Global Catalogue of Microorganisms (GCM) 10K type strain sequencing project: providing services to taxonomists for standard genome sequencing and annotation.</title>
        <authorList>
            <consortium name="The Broad Institute Genomics Platform"/>
            <consortium name="The Broad Institute Genome Sequencing Center for Infectious Disease"/>
            <person name="Wu L."/>
            <person name="Ma J."/>
        </authorList>
    </citation>
    <scope>NUCLEOTIDE SEQUENCE [LARGE SCALE GENOMIC DNA]</scope>
    <source>
        <strain evidence="6">CGMCC 4.1648</strain>
    </source>
</reference>
<dbReference type="RefSeq" id="WP_345693572.1">
    <property type="nucleotide sequence ID" value="NZ_BAABIT010000001.1"/>
</dbReference>
<name>A0ABV9XBJ1_9ACTN</name>
<dbReference type="PANTHER" id="PTHR30146">
    <property type="entry name" value="LACI-RELATED TRANSCRIPTIONAL REPRESSOR"/>
    <property type="match status" value="1"/>
</dbReference>
<evidence type="ECO:0000256" key="1">
    <source>
        <dbReference type="ARBA" id="ARBA00023015"/>
    </source>
</evidence>
<dbReference type="InterPro" id="IPR046335">
    <property type="entry name" value="LacI/GalR-like_sensor"/>
</dbReference>
<dbReference type="InterPro" id="IPR028082">
    <property type="entry name" value="Peripla_BP_I"/>
</dbReference>
<dbReference type="Proteomes" id="UP001595829">
    <property type="component" value="Unassembled WGS sequence"/>
</dbReference>
<evidence type="ECO:0000313" key="5">
    <source>
        <dbReference type="EMBL" id="MFC5021620.1"/>
    </source>
</evidence>
<keyword evidence="3" id="KW-0804">Transcription</keyword>
<comment type="caution">
    <text evidence="5">The sequence shown here is derived from an EMBL/GenBank/DDBJ whole genome shotgun (WGS) entry which is preliminary data.</text>
</comment>
<gene>
    <name evidence="5" type="ORF">ACFPM3_05565</name>
</gene>
<dbReference type="PANTHER" id="PTHR30146:SF153">
    <property type="entry name" value="LACTOSE OPERON REPRESSOR"/>
    <property type="match status" value="1"/>
</dbReference>
<proteinExistence type="predicted"/>
<protein>
    <submittedName>
        <fullName evidence="5">Substrate-binding domain-containing protein</fullName>
    </submittedName>
</protein>
<evidence type="ECO:0000256" key="3">
    <source>
        <dbReference type="ARBA" id="ARBA00023163"/>
    </source>
</evidence>
<keyword evidence="1" id="KW-0805">Transcription regulation</keyword>
<keyword evidence="6" id="KW-1185">Reference proteome</keyword>
<feature type="domain" description="Transcriptional regulator LacI/GalR-like sensor" evidence="4">
    <location>
        <begin position="9"/>
        <end position="154"/>
    </location>
</feature>
<dbReference type="Gene3D" id="3.40.50.2300">
    <property type="match status" value="1"/>
</dbReference>
<organism evidence="5 6">
    <name type="scientific">Streptomyces coeruleoprunus</name>
    <dbReference type="NCBI Taxonomy" id="285563"/>
    <lineage>
        <taxon>Bacteria</taxon>
        <taxon>Bacillati</taxon>
        <taxon>Actinomycetota</taxon>
        <taxon>Actinomycetes</taxon>
        <taxon>Kitasatosporales</taxon>
        <taxon>Streptomycetaceae</taxon>
        <taxon>Streptomyces</taxon>
    </lineage>
</organism>
<sequence length="168" mass="17958">MGCSSGVYRRHAGYAERTLDGFRERAELRGLRFVHRPCEGTYDSAAATLGRILADRPDTTGFVVQNEGAIGPLLGLLRAGGRTVPEDVSVVAVCPAAPAEQHAPRLTVVTAPSKELGQLAVDQAMARIAAMAEGHEPEDELVLMPPELVVRESTAAPPRRGARRAERP</sequence>
<dbReference type="EMBL" id="JBHSJD010000002">
    <property type="protein sequence ID" value="MFC5021620.1"/>
    <property type="molecule type" value="Genomic_DNA"/>
</dbReference>
<evidence type="ECO:0000256" key="2">
    <source>
        <dbReference type="ARBA" id="ARBA00023125"/>
    </source>
</evidence>